<gene>
    <name evidence="1" type="ORF">GCT13_05240</name>
</gene>
<proteinExistence type="predicted"/>
<dbReference type="RefSeq" id="WP_152755686.1">
    <property type="nucleotide sequence ID" value="NZ_WHNP01000004.1"/>
</dbReference>
<name>A0A7X1TEH0_9BURK</name>
<protein>
    <submittedName>
        <fullName evidence="1">Uncharacterized protein</fullName>
    </submittedName>
</protein>
<dbReference type="AlphaFoldDB" id="A0A7X1TEH0"/>
<evidence type="ECO:0000313" key="1">
    <source>
        <dbReference type="EMBL" id="MPW16350.1"/>
    </source>
</evidence>
<dbReference type="Proteomes" id="UP000484381">
    <property type="component" value="Unassembled WGS sequence"/>
</dbReference>
<organism evidence="1 2">
    <name type="scientific">Paraburkholderia franconis</name>
    <dbReference type="NCBI Taxonomy" id="2654983"/>
    <lineage>
        <taxon>Bacteria</taxon>
        <taxon>Pseudomonadati</taxon>
        <taxon>Pseudomonadota</taxon>
        <taxon>Betaproteobacteria</taxon>
        <taxon>Burkholderiales</taxon>
        <taxon>Burkholderiaceae</taxon>
        <taxon>Paraburkholderia</taxon>
    </lineage>
</organism>
<comment type="caution">
    <text evidence="1">The sequence shown here is derived from an EMBL/GenBank/DDBJ whole genome shotgun (WGS) entry which is preliminary data.</text>
</comment>
<reference evidence="1 2" key="1">
    <citation type="submission" date="2019-10" db="EMBL/GenBank/DDBJ databases">
        <title>Paraburkholderia sp. isolated from nodules of Mimosa pudica from Brazilian Atlantic Forest soils.</title>
        <authorList>
            <person name="Paulitsch F."/>
            <person name="Hungria M."/>
            <person name="Dall'Agnol R."/>
        </authorList>
    </citation>
    <scope>NUCLEOTIDE SEQUENCE [LARGE SCALE GENOMIC DNA]</scope>
    <source>
        <strain evidence="1 2">CNPSo 3157</strain>
    </source>
</reference>
<dbReference type="EMBL" id="WHNP01000004">
    <property type="protein sequence ID" value="MPW16350.1"/>
    <property type="molecule type" value="Genomic_DNA"/>
</dbReference>
<evidence type="ECO:0000313" key="2">
    <source>
        <dbReference type="Proteomes" id="UP000484381"/>
    </source>
</evidence>
<keyword evidence="2" id="KW-1185">Reference proteome</keyword>
<sequence length="121" mass="13208">MLRRTAMLAALVADAIRLCHDDSTGDAPARLRRSVRTARAARQRALCLPVVYDARGVFEFEGITRERALSLKNQQVKVRGTITRVNNADAQHVRLPAVRVESTDIVQSPDATSSSAASPAR</sequence>
<accession>A0A7X1TEH0</accession>